<sequence>MEAHEHVQQGPPKLKGGPELRAIRQKKKKKAKDKAKLPEGMGTIRRDKEEKPPGLDVGTPAQVAFEKMQEKRQGERIPKKASRTHRQRVEDFSRHLDTLTEYFDLPKSVTWTMRETYLRSLNPL</sequence>
<dbReference type="Ensembl" id="ENSSSCT00070012082.1">
    <property type="protein sequence ID" value="ENSSSCP00070009955.1"/>
    <property type="gene ID" value="ENSSSCG00070006285.1"/>
</dbReference>
<name>A0A4X1T4J8_PIG</name>
<evidence type="ECO:0000256" key="2">
    <source>
        <dbReference type="ARBA" id="ARBA00014981"/>
    </source>
</evidence>
<evidence type="ECO:0000313" key="4">
    <source>
        <dbReference type="Ensembl" id="ENSSSCP00070009955.1"/>
    </source>
</evidence>
<proteinExistence type="inferred from homology"/>
<dbReference type="Proteomes" id="UP000314985">
    <property type="component" value="Chromosome 6"/>
</dbReference>
<comment type="similarity">
    <text evidence="1">Belongs to the FAM32 family.</text>
</comment>
<dbReference type="PANTHER" id="PTHR13282:SF6">
    <property type="entry name" value="PROTEIN FAM32A"/>
    <property type="match status" value="1"/>
</dbReference>
<dbReference type="AlphaFoldDB" id="A0A4X1T4J8"/>
<dbReference type="PANTHER" id="PTHR13282">
    <property type="entry name" value="PROTEIN FAM32A"/>
    <property type="match status" value="1"/>
</dbReference>
<protein>
    <recommendedName>
        <fullName evidence="2">Protein FAM32A</fullName>
    </recommendedName>
</protein>
<evidence type="ECO:0000256" key="1">
    <source>
        <dbReference type="ARBA" id="ARBA00008948"/>
    </source>
</evidence>
<organism evidence="4 5">
    <name type="scientific">Sus scrofa</name>
    <name type="common">Pig</name>
    <dbReference type="NCBI Taxonomy" id="9823"/>
    <lineage>
        <taxon>Eukaryota</taxon>
        <taxon>Metazoa</taxon>
        <taxon>Chordata</taxon>
        <taxon>Craniata</taxon>
        <taxon>Vertebrata</taxon>
        <taxon>Euteleostomi</taxon>
        <taxon>Mammalia</taxon>
        <taxon>Eutheria</taxon>
        <taxon>Laurasiatheria</taxon>
        <taxon>Artiodactyla</taxon>
        <taxon>Suina</taxon>
        <taxon>Suidae</taxon>
        <taxon>Sus</taxon>
    </lineage>
</organism>
<feature type="compositionally biased region" description="Basic and acidic residues" evidence="3">
    <location>
        <begin position="44"/>
        <end position="53"/>
    </location>
</feature>
<feature type="compositionally biased region" description="Basic and acidic residues" evidence="3">
    <location>
        <begin position="69"/>
        <end position="78"/>
    </location>
</feature>
<evidence type="ECO:0000256" key="3">
    <source>
        <dbReference type="SAM" id="MobiDB-lite"/>
    </source>
</evidence>
<feature type="region of interest" description="Disordered" evidence="3">
    <location>
        <begin position="69"/>
        <end position="88"/>
    </location>
</feature>
<dbReference type="InterPro" id="IPR013865">
    <property type="entry name" value="FAM32A"/>
</dbReference>
<reference evidence="4 5" key="1">
    <citation type="submission" date="2017-08" db="EMBL/GenBank/DDBJ databases">
        <title>USMARCv1.0.</title>
        <authorList>
            <person name="Hannum G.I."/>
            <person name="Koren S."/>
            <person name="Schroeder S.G."/>
            <person name="Chin S.C."/>
            <person name="Nonneman D.J."/>
            <person name="Becker S.A."/>
            <person name="Rosen B.D."/>
            <person name="Bickhart D.M."/>
            <person name="Putnam N.H."/>
            <person name="Green R.E."/>
            <person name="Tuggle C.K."/>
            <person name="Liu H."/>
            <person name="Rohrer G.A."/>
            <person name="Warr A."/>
            <person name="Hall R."/>
            <person name="Kim K."/>
            <person name="Hume D.A."/>
            <person name="Talbot R."/>
            <person name="Chow W."/>
            <person name="Howe K."/>
            <person name="Schwartz A.S."/>
            <person name="Watson M."/>
            <person name="Archibald A.L."/>
            <person name="Phillippy A.M."/>
            <person name="Smith T.P.L."/>
        </authorList>
    </citation>
    <scope>NUCLEOTIDE SEQUENCE [LARGE SCALE GENOMIC DNA]</scope>
</reference>
<evidence type="ECO:0000313" key="5">
    <source>
        <dbReference type="Proteomes" id="UP000314985"/>
    </source>
</evidence>
<feature type="region of interest" description="Disordered" evidence="3">
    <location>
        <begin position="1"/>
        <end position="58"/>
    </location>
</feature>
<reference evidence="4" key="2">
    <citation type="submission" date="2025-08" db="UniProtKB">
        <authorList>
            <consortium name="Ensembl"/>
        </authorList>
    </citation>
    <scope>IDENTIFICATION</scope>
</reference>
<accession>A0A4X1T4J8</accession>
<feature type="compositionally biased region" description="Basic residues" evidence="3">
    <location>
        <begin position="23"/>
        <end position="33"/>
    </location>
</feature>